<comment type="caution">
    <text evidence="2">The sequence shown here is derived from an EMBL/GenBank/DDBJ whole genome shotgun (WGS) entry which is preliminary data.</text>
</comment>
<evidence type="ECO:0000256" key="1">
    <source>
        <dbReference type="SAM" id="Phobius"/>
    </source>
</evidence>
<feature type="transmembrane region" description="Helical" evidence="1">
    <location>
        <begin position="125"/>
        <end position="144"/>
    </location>
</feature>
<reference evidence="2 3" key="1">
    <citation type="journal article" date="2015" name="Genome Biol.">
        <title>Comparative genomics of Steinernema reveals deeply conserved gene regulatory networks.</title>
        <authorList>
            <person name="Dillman A.R."/>
            <person name="Macchietto M."/>
            <person name="Porter C.F."/>
            <person name="Rogers A."/>
            <person name="Williams B."/>
            <person name="Antoshechkin I."/>
            <person name="Lee M.M."/>
            <person name="Goodwin Z."/>
            <person name="Lu X."/>
            <person name="Lewis E.E."/>
            <person name="Goodrich-Blair H."/>
            <person name="Stock S.P."/>
            <person name="Adams B.J."/>
            <person name="Sternberg P.W."/>
            <person name="Mortazavi A."/>
        </authorList>
    </citation>
    <scope>NUCLEOTIDE SEQUENCE [LARGE SCALE GENOMIC DNA]</scope>
    <source>
        <strain evidence="2 3">ALL</strain>
    </source>
</reference>
<keyword evidence="1" id="KW-1133">Transmembrane helix</keyword>
<dbReference type="AlphaFoldDB" id="A0A4U5NVQ8"/>
<gene>
    <name evidence="2" type="ORF">L596_011720</name>
</gene>
<keyword evidence="1" id="KW-0472">Membrane</keyword>
<keyword evidence="1" id="KW-0812">Transmembrane</keyword>
<feature type="transmembrane region" description="Helical" evidence="1">
    <location>
        <begin position="83"/>
        <end position="105"/>
    </location>
</feature>
<dbReference type="EMBL" id="AZBU02000003">
    <property type="protein sequence ID" value="TKR87303.1"/>
    <property type="molecule type" value="Genomic_DNA"/>
</dbReference>
<accession>A0A4U5NVQ8</accession>
<reference evidence="2 3" key="2">
    <citation type="journal article" date="2019" name="G3 (Bethesda)">
        <title>Hybrid Assembly of the Genome of the Entomopathogenic Nematode Steinernema carpocapsae Identifies the X-Chromosome.</title>
        <authorList>
            <person name="Serra L."/>
            <person name="Macchietto M."/>
            <person name="Macias-Munoz A."/>
            <person name="McGill C.J."/>
            <person name="Rodriguez I.M."/>
            <person name="Rodriguez B."/>
            <person name="Murad R."/>
            <person name="Mortazavi A."/>
        </authorList>
    </citation>
    <scope>NUCLEOTIDE SEQUENCE [LARGE SCALE GENOMIC DNA]</scope>
    <source>
        <strain evidence="2 3">ALL</strain>
    </source>
</reference>
<evidence type="ECO:0000313" key="3">
    <source>
        <dbReference type="Proteomes" id="UP000298663"/>
    </source>
</evidence>
<name>A0A4U5NVQ8_STECR</name>
<proteinExistence type="predicted"/>
<dbReference type="OrthoDB" id="5840914at2759"/>
<keyword evidence="3" id="KW-1185">Reference proteome</keyword>
<organism evidence="2 3">
    <name type="scientific">Steinernema carpocapsae</name>
    <name type="common">Entomopathogenic nematode</name>
    <dbReference type="NCBI Taxonomy" id="34508"/>
    <lineage>
        <taxon>Eukaryota</taxon>
        <taxon>Metazoa</taxon>
        <taxon>Ecdysozoa</taxon>
        <taxon>Nematoda</taxon>
        <taxon>Chromadorea</taxon>
        <taxon>Rhabditida</taxon>
        <taxon>Tylenchina</taxon>
        <taxon>Panagrolaimomorpha</taxon>
        <taxon>Strongyloidoidea</taxon>
        <taxon>Steinernematidae</taxon>
        <taxon>Steinernema</taxon>
    </lineage>
</organism>
<sequence>MNLVPLFQVACMFRRFYSKLPPSTSNRLKDADGIYSRILTFMKERQTTAFAEEHVLKSHRLDRIKRDEWALIYRDVEGTRNQFFAGVGLPIALGGFAVGIYHIWTTDEEKRHRHVKKLLSDAEELGSFVAIPIVMSVLIVAFIIRIHTLRVFRIYQNRADPDEYMAVIPKLGWQQQKVPFNRERSCWILPEDFTDLKRLAFISVFGNVIAGNHRLILDETAFRANNLRSYMLNETSSPPRLQGL</sequence>
<protein>
    <recommendedName>
        <fullName evidence="4">Transmembrane protein</fullName>
    </recommendedName>
</protein>
<evidence type="ECO:0008006" key="4">
    <source>
        <dbReference type="Google" id="ProtNLM"/>
    </source>
</evidence>
<dbReference type="STRING" id="34508.A0A4U5NVQ8"/>
<dbReference type="Proteomes" id="UP000298663">
    <property type="component" value="Unassembled WGS sequence"/>
</dbReference>
<evidence type="ECO:0000313" key="2">
    <source>
        <dbReference type="EMBL" id="TKR87303.1"/>
    </source>
</evidence>